<keyword evidence="3" id="KW-0963">Cytoplasm</keyword>
<evidence type="ECO:0000256" key="1">
    <source>
        <dbReference type="ARBA" id="ARBA00004413"/>
    </source>
</evidence>
<proteinExistence type="predicted"/>
<dbReference type="InterPro" id="IPR056503">
    <property type="entry name" value="Spectrin_Dys-1"/>
</dbReference>
<evidence type="ECO:0000313" key="8">
    <source>
        <dbReference type="WBParaSite" id="EEL_0000962501-mRNA-1"/>
    </source>
</evidence>
<keyword evidence="4" id="KW-0106">Calcium</keyword>
<dbReference type="PANTHER" id="PTHR12268:SF14">
    <property type="entry name" value="DYSTROPHIN-1"/>
    <property type="match status" value="1"/>
</dbReference>
<dbReference type="GO" id="GO:0005886">
    <property type="term" value="C:plasma membrane"/>
    <property type="evidence" value="ECO:0007669"/>
    <property type="project" value="TreeGrafter"/>
</dbReference>
<sequence length="266" mass="30587">MDNIIHIGHWLTETERDASLTVDLADSECIRNAVIQMQAFIDQLKMRHLDLIRILDESQNKIVRERSEVMTVECNRILGECQRRKMTLTKMLEESRAWDKLRKSLTFWLTDAQERVTDGNKVDAADVQTLKQELAEIQGIAETAGEMRLKMDELNERSNALLDNYRADEGHSLSHAISKLNALWSKFNDNVRIRRAVLEAALRARSDFHSALAQLEEWMNGVEASLAELNEITMNAQLLKDSVKRKKWIEDEKVKVYIAYGGKSTS</sequence>
<protein>
    <submittedName>
        <fullName evidence="8">Dystrophin</fullName>
    </submittedName>
</protein>
<comment type="subcellular location">
    <subcellularLocation>
        <location evidence="1">Cell membrane</location>
        <topology evidence="1">Peripheral membrane protein</topology>
        <orientation evidence="1">Cytoplasmic side</orientation>
    </subcellularLocation>
    <subcellularLocation>
        <location evidence="2">Cytoplasm</location>
    </subcellularLocation>
</comment>
<dbReference type="STRING" id="1147741.A0A0R3S4A8"/>
<evidence type="ECO:0000256" key="3">
    <source>
        <dbReference type="ARBA" id="ARBA00022490"/>
    </source>
</evidence>
<reference evidence="8" key="1">
    <citation type="submission" date="2017-02" db="UniProtKB">
        <authorList>
            <consortium name="WormBaseParasite"/>
        </authorList>
    </citation>
    <scope>IDENTIFICATION</scope>
</reference>
<dbReference type="GO" id="GO:0045202">
    <property type="term" value="C:synapse"/>
    <property type="evidence" value="ECO:0007669"/>
    <property type="project" value="GOC"/>
</dbReference>
<dbReference type="Proteomes" id="UP000050640">
    <property type="component" value="Unplaced"/>
</dbReference>
<keyword evidence="5" id="KW-0206">Cytoskeleton</keyword>
<keyword evidence="7" id="KW-1185">Reference proteome</keyword>
<dbReference type="Pfam" id="PF23729">
    <property type="entry name" value="Spectrin_Dys-1"/>
    <property type="match status" value="1"/>
</dbReference>
<dbReference type="GO" id="GO:0099536">
    <property type="term" value="P:synaptic signaling"/>
    <property type="evidence" value="ECO:0007669"/>
    <property type="project" value="TreeGrafter"/>
</dbReference>
<dbReference type="InterPro" id="IPR050774">
    <property type="entry name" value="KCMF1/Dystrophin"/>
</dbReference>
<organism evidence="7 8">
    <name type="scientific">Elaeophora elaphi</name>
    <dbReference type="NCBI Taxonomy" id="1147741"/>
    <lineage>
        <taxon>Eukaryota</taxon>
        <taxon>Metazoa</taxon>
        <taxon>Ecdysozoa</taxon>
        <taxon>Nematoda</taxon>
        <taxon>Chromadorea</taxon>
        <taxon>Rhabditida</taxon>
        <taxon>Spirurina</taxon>
        <taxon>Spiruromorpha</taxon>
        <taxon>Filarioidea</taxon>
        <taxon>Onchocercidae</taxon>
        <taxon>Elaeophora</taxon>
    </lineage>
</organism>
<evidence type="ECO:0000256" key="5">
    <source>
        <dbReference type="ARBA" id="ARBA00023212"/>
    </source>
</evidence>
<evidence type="ECO:0000256" key="2">
    <source>
        <dbReference type="ARBA" id="ARBA00004496"/>
    </source>
</evidence>
<dbReference type="AlphaFoldDB" id="A0A0R3S4A8"/>
<dbReference type="Gene3D" id="1.20.58.60">
    <property type="match status" value="1"/>
</dbReference>
<feature type="domain" description="Dystrophin-1-like spectrin repeat" evidence="6">
    <location>
        <begin position="1"/>
        <end position="90"/>
    </location>
</feature>
<name>A0A0R3S4A8_9BILA</name>
<dbReference type="PANTHER" id="PTHR12268">
    <property type="entry name" value="E3 UBIQUITIN-PROTEIN LIGASE KCMF1"/>
    <property type="match status" value="1"/>
</dbReference>
<evidence type="ECO:0000259" key="6">
    <source>
        <dbReference type="Pfam" id="PF23729"/>
    </source>
</evidence>
<evidence type="ECO:0000256" key="4">
    <source>
        <dbReference type="ARBA" id="ARBA00022837"/>
    </source>
</evidence>
<dbReference type="SUPFAM" id="SSF46966">
    <property type="entry name" value="Spectrin repeat"/>
    <property type="match status" value="2"/>
</dbReference>
<dbReference type="WBParaSite" id="EEL_0000962501-mRNA-1">
    <property type="protein sequence ID" value="EEL_0000962501-mRNA-1"/>
    <property type="gene ID" value="EEL_0000962501"/>
</dbReference>
<accession>A0A0R3S4A8</accession>
<evidence type="ECO:0000313" key="7">
    <source>
        <dbReference type="Proteomes" id="UP000050640"/>
    </source>
</evidence>